<dbReference type="Proteomes" id="UP000002489">
    <property type="component" value="Unassembled WGS sequence"/>
</dbReference>
<dbReference type="GO" id="GO:0016616">
    <property type="term" value="F:oxidoreductase activity, acting on the CH-OH group of donors, NAD or NADP as acceptor"/>
    <property type="evidence" value="ECO:0007669"/>
    <property type="project" value="TreeGrafter"/>
</dbReference>
<reference evidence="4" key="2">
    <citation type="submission" date="2025-08" db="UniProtKB">
        <authorList>
            <consortium name="EnsemblFungi"/>
        </authorList>
    </citation>
    <scope>IDENTIFICATION</scope>
    <source>
        <strain evidence="4">4287 / CBS 123668 / FGSC 9935 / NRRL 34936</strain>
    </source>
</reference>
<proteinExistence type="inferred from homology"/>
<protein>
    <recommendedName>
        <fullName evidence="3">NAD-dependent epimerase/dehydratase domain-containing protein</fullName>
    </recommendedName>
</protein>
<evidence type="ECO:0000256" key="2">
    <source>
        <dbReference type="ARBA" id="ARBA00023445"/>
    </source>
</evidence>
<dbReference type="Gene3D" id="3.40.50.720">
    <property type="entry name" value="NAD(P)-binding Rossmann-like Domain"/>
    <property type="match status" value="1"/>
</dbReference>
<evidence type="ECO:0000259" key="3">
    <source>
        <dbReference type="Pfam" id="PF01370"/>
    </source>
</evidence>
<keyword evidence="1" id="KW-0560">Oxidoreductase</keyword>
<comment type="similarity">
    <text evidence="2">Belongs to the NAD(P)-dependent epimerase/dehydratase family. Dihydroflavonol-4-reductase subfamily.</text>
</comment>
<feature type="domain" description="NAD-dependent epimerase/dehydratase" evidence="3">
    <location>
        <begin position="4"/>
        <end position="202"/>
    </location>
</feature>
<sequence>MTKVLLTGGSGFIAAHTLEQLLEKDYAVVTTVRSEDKAQKIRNAFPDKAKAGKLEIVLVPDIAKPDAFDEVAKTPGLDAVIHVASPFHYNITDPKKDLIDPAVIGTTGILKALHATAPGVKRVVITSSFASILDEAHFTDGSHVFSEKTWNPVTIDDISSSFMTAYRASKTLAERAAWDFVAEKKPSFDIVTVCPPLVLGPVSKHLATLETINTSNERIVKLLRGGWKDEIPPCTPVPLWIDIVDAVAKNFPEFKDRLPGPEVKGGELPPKDQIFKIDTQETEKLLKIDWISIEQSVTDLVKSLKEIGI</sequence>
<dbReference type="InterPro" id="IPR036291">
    <property type="entry name" value="NAD(P)-bd_dom_sf"/>
</dbReference>
<dbReference type="SUPFAM" id="SSF51735">
    <property type="entry name" value="NAD(P)-binding Rossmann-fold domains"/>
    <property type="match status" value="1"/>
</dbReference>
<reference evidence="5" key="1">
    <citation type="journal article" date="2012" name="Mol. Plant Microbe Interact.">
        <title>A highly conserved effector in Fusarium oxysporum is required for full virulence on Arabidopsis.</title>
        <authorList>
            <person name="Thatcher L.F."/>
            <person name="Gardiner D.M."/>
            <person name="Kazan K."/>
            <person name="Manners J."/>
        </authorList>
    </citation>
    <scope>NUCLEOTIDE SEQUENCE [LARGE SCALE GENOMIC DNA]</scope>
    <source>
        <strain evidence="5">Fo5176</strain>
    </source>
</reference>
<evidence type="ECO:0000256" key="1">
    <source>
        <dbReference type="ARBA" id="ARBA00023002"/>
    </source>
</evidence>
<dbReference type="Pfam" id="PF01370">
    <property type="entry name" value="Epimerase"/>
    <property type="match status" value="1"/>
</dbReference>
<dbReference type="AlphaFoldDB" id="A0A0D2Y4N2"/>
<dbReference type="PANTHER" id="PTHR10366">
    <property type="entry name" value="NAD DEPENDENT EPIMERASE/DEHYDRATASE"/>
    <property type="match status" value="1"/>
</dbReference>
<organism evidence="4 5">
    <name type="scientific">Fusarium oxysporum (strain Fo5176)</name>
    <name type="common">Fusarium vascular wilt</name>
    <dbReference type="NCBI Taxonomy" id="660025"/>
    <lineage>
        <taxon>Eukaryota</taxon>
        <taxon>Fungi</taxon>
        <taxon>Dikarya</taxon>
        <taxon>Ascomycota</taxon>
        <taxon>Pezizomycotina</taxon>
        <taxon>Sordariomycetes</taxon>
        <taxon>Hypocreomycetidae</taxon>
        <taxon>Hypocreales</taxon>
        <taxon>Nectriaceae</taxon>
        <taxon>Fusarium</taxon>
        <taxon>Fusarium oxysporum species complex</taxon>
    </lineage>
</organism>
<accession>A0A0D2Y4N2</accession>
<dbReference type="InterPro" id="IPR050425">
    <property type="entry name" value="NAD(P)_dehydrat-like"/>
</dbReference>
<name>A0A0D2Y4N2_FUSOF</name>
<evidence type="ECO:0000313" key="4">
    <source>
        <dbReference type="EnsemblFungi" id="FOXG_11235P0"/>
    </source>
</evidence>
<dbReference type="PANTHER" id="PTHR10366:SF564">
    <property type="entry name" value="STEROL-4-ALPHA-CARBOXYLATE 3-DEHYDROGENASE, DECARBOXYLATING"/>
    <property type="match status" value="1"/>
</dbReference>
<evidence type="ECO:0000313" key="5">
    <source>
        <dbReference type="Proteomes" id="UP000002489"/>
    </source>
</evidence>
<dbReference type="STRING" id="426428.A0A0D2Y4N2"/>
<dbReference type="InterPro" id="IPR001509">
    <property type="entry name" value="Epimerase_deHydtase"/>
</dbReference>
<dbReference type="EnsemblFungi" id="FOXG_11235T0">
    <property type="protein sequence ID" value="FOXG_11235P0"/>
    <property type="gene ID" value="FOXG_11235"/>
</dbReference>